<feature type="domain" description="SLH" evidence="5">
    <location>
        <begin position="2185"/>
        <end position="2248"/>
    </location>
</feature>
<evidence type="ECO:0000259" key="4">
    <source>
        <dbReference type="PROSITE" id="PS50853"/>
    </source>
</evidence>
<dbReference type="InterPro" id="IPR050964">
    <property type="entry name" value="Striated_Muscle_Regulatory"/>
</dbReference>
<comment type="caution">
    <text evidence="6">The sequence shown here is derived from an EMBL/GenBank/DDBJ whole genome shotgun (WGS) entry which is preliminary data.</text>
</comment>
<dbReference type="Pfam" id="PF00754">
    <property type="entry name" value="F5_F8_type_C"/>
    <property type="match status" value="1"/>
</dbReference>
<dbReference type="PANTHER" id="PTHR13817:SF73">
    <property type="entry name" value="FIBRONECTIN TYPE-III DOMAIN-CONTAINING PROTEIN"/>
    <property type="match status" value="1"/>
</dbReference>
<evidence type="ECO:0000256" key="2">
    <source>
        <dbReference type="SAM" id="SignalP"/>
    </source>
</evidence>
<dbReference type="Gene3D" id="2.60.120.260">
    <property type="entry name" value="Galactose-binding domain-like"/>
    <property type="match status" value="4"/>
</dbReference>
<dbReference type="SUPFAM" id="SSF49785">
    <property type="entry name" value="Galactose-binding domain-like"/>
    <property type="match status" value="3"/>
</dbReference>
<name>A0ABS7D993_9BACL</name>
<feature type="chain" id="PRO_5046465560" evidence="2">
    <location>
        <begin position="37"/>
        <end position="2367"/>
    </location>
</feature>
<feature type="domain" description="Fibronectin type-III" evidence="4">
    <location>
        <begin position="1874"/>
        <end position="1962"/>
    </location>
</feature>
<feature type="domain" description="SLH" evidence="5">
    <location>
        <begin position="2312"/>
        <end position="2367"/>
    </location>
</feature>
<dbReference type="InterPro" id="IPR000421">
    <property type="entry name" value="FA58C"/>
</dbReference>
<sequence>MKHYKRTTNSHWLRRWVAIILTVAMLLSCLPMAAMAATAPSDGTLDFPALAVYPGTTVTAANLATLTDGDPGTHPGDFRESTTGKYFILDFGEGNGVKVSEVRMQARTSWGSRIYNGRVMASMEGTVWTEITTSKAVNSPDMQTLSVATAYQSVPYRYLKIMADGNSNIFNIGELRINGIREQLTSLIDSVSIASGNEVSTKAVSGDTVTLNFTSTAPLSNVKVHVRGKSYDATSIDHTNWTASYTIGPYEFPGVASFAITYTDPGGNYGKPVTATTDGSAVTITETSDHIDVLSQAKAFGIPAKDAGGNIYVEYGTTNSVNGLSFANKIMDKSVSTYSDWAGPNSNGSGTYLVIDMGEGSAIALDRAYILARESWGARLAGTYLQGSIDGSTWSTISGNALNSADWQTLTFTDKTSYRYLKITNNSAWFLNMAEIKLYGKLRQAGILYPNDLQDQVAVAESIVNKGQANYSDETWQALERALADGQEALARLDSGNVAQDELDTLTAALKAAVSGLKQEVKVLAEISEEGFIHPGIGVTKEVMENLRTQINNKQEPWYSNYVAMLASTYANKAFAANNSLDGVTIRNDAYNASNVAAMMEQDGKRAYTQAMLFYITGEEVYRSNALRIIRIWQQMDPAKYKYYTDSHIKGGIPLYYMVMAAEILRYTSSSEELRWTDEDTEKFTRNVIDPTVKTFLDYNDKFMNQHNYPLYGSIAANIFKNDKGNYDKVVEWLTVNDSAPDKLYTGSIYWLFREMTHNDETGEPVTPRVQHVEMGRDLAHGDGDVTNLAVLARMLDAQGTKVDPVKGTFSETGVSIYSFLNDRILAGSDYFMKFSQGYDVEWTPVKTGAATELAKERIYPIVSDEYKGRMQILGGWDLYYVYRYKLGYSEAELEAKAPYFVKAFKSRPAPISYFAGDGANTDVYKLEQWAYDWWFFIPKEVADEPADSISRAVKPNILPESRYLTQLEDAYSIIDGSNQIVDSSANISTKTEGDVSYISTTASNNQTLFAAYQLMFINRNNTANVAFKIRTNGRAKLELKREKDSVPFQTLELPDTRNEWKFVSFNMGQSSVSYGQFSSLTFMAYFNVVGNGTKVDIDYMDIKADNSLTPPVFKNITGKSMNLSLFANSTLNYDFSATDSNSSHVVSYTLQGDALPGATLDPATGVLAWTPTSEQAGSYQCLVVASDGQAVSTIRVAIHVAADRQAAIANVVSAYDKDTEYESMSLEQYEDIYNEVISIVNTASDNEFYSALDELTRAVAALKLLNPKLSDGSLDFTRSSIKSSLQTGFEAYLVDNNSVSFSGDLSAKCFTIDFGPNFKVTPSRFDMQPRNIWPDRTSGAIVFGSNDGETWVQLTGEAAYSNLMQTLEVREQQLGKAYRYFKVSTLESADYYARINTILSVGEFRIYGVRTETPTRIASVSISTNAPALTQHLSSSSNAQVPVKKAIAGNTLTLSITAKQPLTQLSASIAGMEAAVTKVDDLHYTAAVTLSAEAAGKNASRKASIAINYKYIDAKSNYLERDGSLVDDTTDGSTVLVSDSSRRIDDILNKATLTSNRPENTGATFGQYLFDNNTNTFADIKNESSDGNGVYYLFDFGIGAVKLSSVEVVPRMTTTLASRMIGAYVAGSNDGVNFKTLSSPTKNMFDWQGLTVTDHTYYRYIKIINKSSWFGNLSELEFFGAYVEDSSTIVYPPVVQSAVSGNGKVTLNWDAVPEAVGYNVYASTVPGSYGAPVQTVSGDVNSYEINGLANGTKYYFAVSAVTSRGTSDLSQEISATPSLVPSPVVQSAVPGDGKVTLTWSAVPETVAYNVYASTTSGIYETPVHTVTGNVYSYEANGLTNGKTYYFAVSATTPAGTSALSQEVSAAPLASATVPGIPGSVTAVGGEGKATVSFNAPDNGGSPIVEYIVTSTPGGITARGSGSPMVINGLTAGTSYTFTVKAVNAVGAGLESAASNAVIPTGSESVYVPVILPGTPPTKPVASITGEGITSSDLTLSVENSHAIVELGALSDKIFGKKGTVVLAMPDISGVNAYTLQIPPAALSNIQEVGTLTFTTALGSITIRGNMLTGIPAAADKEIGITISQGDKSGMSDHVKAALGNRPVVQLHMTLGGEKMEWSNPDVPVTVSIPYTPTAEELKKPDHLAIWYIDGSGNPIAIPSGRYDPANGTVTFATTHFSDYAVVFVLKTFQDLANTEWARQAIEAMASKGIIDGIGKGLYAPEKNITRADFLLLLVKTLGLTAKPDDNFKDVRPDDYYYEAAGIAKKLNIALGSGDNLFKPRDPISRQDMMVLAVRALESFKNLQTANDASILAPFNDKSEIAGYAADSLSTLVKEGLIVGDKDKLHPLSRTTRAEVAVFLYRVYNKY</sequence>
<dbReference type="Pfam" id="PF05345">
    <property type="entry name" value="He_PIG"/>
    <property type="match status" value="1"/>
</dbReference>
<dbReference type="PROSITE" id="PS51257">
    <property type="entry name" value="PROKAR_LIPOPROTEIN"/>
    <property type="match status" value="1"/>
</dbReference>
<dbReference type="InterPro" id="IPR001119">
    <property type="entry name" value="SLH_dom"/>
</dbReference>
<keyword evidence="7" id="KW-1185">Reference proteome</keyword>
<evidence type="ECO:0000259" key="5">
    <source>
        <dbReference type="PROSITE" id="PS51272"/>
    </source>
</evidence>
<dbReference type="SMART" id="SM00060">
    <property type="entry name" value="FN3"/>
    <property type="match status" value="3"/>
</dbReference>
<feature type="domain" description="SLH" evidence="5">
    <location>
        <begin position="2249"/>
        <end position="2307"/>
    </location>
</feature>
<dbReference type="Pfam" id="PF00395">
    <property type="entry name" value="SLH"/>
    <property type="match status" value="3"/>
</dbReference>
<reference evidence="6 7" key="1">
    <citation type="submission" date="2021-07" db="EMBL/GenBank/DDBJ databases">
        <title>Paenibacillus radiodurans sp. nov., isolated from the southeastern edge of Tengger Desert.</title>
        <authorList>
            <person name="Zhang G."/>
        </authorList>
    </citation>
    <scope>NUCLEOTIDE SEQUENCE [LARGE SCALE GENOMIC DNA]</scope>
    <source>
        <strain evidence="6 7">DT7-4</strain>
    </source>
</reference>
<feature type="signal peptide" evidence="2">
    <location>
        <begin position="1"/>
        <end position="36"/>
    </location>
</feature>
<keyword evidence="2" id="KW-0732">Signal</keyword>
<dbReference type="InterPro" id="IPR013783">
    <property type="entry name" value="Ig-like_fold"/>
</dbReference>
<feature type="domain" description="Fibronectin type-III" evidence="4">
    <location>
        <begin position="1690"/>
        <end position="1784"/>
    </location>
</feature>
<dbReference type="Gene3D" id="2.60.40.10">
    <property type="entry name" value="Immunoglobulins"/>
    <property type="match status" value="4"/>
</dbReference>
<evidence type="ECO:0000259" key="3">
    <source>
        <dbReference type="PROSITE" id="PS50022"/>
    </source>
</evidence>
<evidence type="ECO:0000256" key="1">
    <source>
        <dbReference type="ARBA" id="ARBA00022737"/>
    </source>
</evidence>
<feature type="domain" description="F5/8 type C" evidence="3">
    <location>
        <begin position="295"/>
        <end position="441"/>
    </location>
</feature>
<dbReference type="Pfam" id="PF00041">
    <property type="entry name" value="fn3"/>
    <property type="match status" value="2"/>
</dbReference>
<keyword evidence="1" id="KW-0677">Repeat</keyword>
<dbReference type="CDD" id="cd00063">
    <property type="entry name" value="FN3"/>
    <property type="match status" value="3"/>
</dbReference>
<protein>
    <submittedName>
        <fullName evidence="6">S-layer homology domain-containing protein</fullName>
    </submittedName>
</protein>
<dbReference type="InterPro" id="IPR008929">
    <property type="entry name" value="Chondroitin_lyas"/>
</dbReference>
<dbReference type="InterPro" id="IPR003961">
    <property type="entry name" value="FN3_dom"/>
</dbReference>
<dbReference type="Gene3D" id="1.20.1270.70">
    <property type="entry name" value="Designed single chain three-helix bundle"/>
    <property type="match status" value="1"/>
</dbReference>
<dbReference type="SUPFAM" id="SSF49313">
    <property type="entry name" value="Cadherin-like"/>
    <property type="match status" value="1"/>
</dbReference>
<dbReference type="EMBL" id="JAHZIJ010000014">
    <property type="protein sequence ID" value="MBW7476510.1"/>
    <property type="molecule type" value="Genomic_DNA"/>
</dbReference>
<dbReference type="Proteomes" id="UP000812277">
    <property type="component" value="Unassembled WGS sequence"/>
</dbReference>
<accession>A0ABS7D993</accession>
<dbReference type="PANTHER" id="PTHR13817">
    <property type="entry name" value="TITIN"/>
    <property type="match status" value="1"/>
</dbReference>
<dbReference type="PROSITE" id="PS51272">
    <property type="entry name" value="SLH"/>
    <property type="match status" value="3"/>
</dbReference>
<dbReference type="SUPFAM" id="SSF49265">
    <property type="entry name" value="Fibronectin type III"/>
    <property type="match status" value="2"/>
</dbReference>
<organism evidence="6 7">
    <name type="scientific">Paenibacillus oenotherae</name>
    <dbReference type="NCBI Taxonomy" id="1435645"/>
    <lineage>
        <taxon>Bacteria</taxon>
        <taxon>Bacillati</taxon>
        <taxon>Bacillota</taxon>
        <taxon>Bacilli</taxon>
        <taxon>Bacillales</taxon>
        <taxon>Paenibacillaceae</taxon>
        <taxon>Paenibacillus</taxon>
    </lineage>
</organism>
<evidence type="ECO:0000313" key="6">
    <source>
        <dbReference type="EMBL" id="MBW7476510.1"/>
    </source>
</evidence>
<gene>
    <name evidence="6" type="ORF">K0T92_17470</name>
</gene>
<proteinExistence type="predicted"/>
<dbReference type="PROSITE" id="PS50853">
    <property type="entry name" value="FN3"/>
    <property type="match status" value="2"/>
</dbReference>
<dbReference type="InterPro" id="IPR008979">
    <property type="entry name" value="Galactose-bd-like_sf"/>
</dbReference>
<dbReference type="InterPro" id="IPR015919">
    <property type="entry name" value="Cadherin-like_sf"/>
</dbReference>
<dbReference type="PROSITE" id="PS50022">
    <property type="entry name" value="FA58C_3"/>
    <property type="match status" value="1"/>
</dbReference>
<dbReference type="SUPFAM" id="SSF48230">
    <property type="entry name" value="Chondroitin AC/alginate lyase"/>
    <property type="match status" value="1"/>
</dbReference>
<dbReference type="RefSeq" id="WP_219873764.1">
    <property type="nucleotide sequence ID" value="NZ_JAHZIJ010000014.1"/>
</dbReference>
<evidence type="ECO:0000313" key="7">
    <source>
        <dbReference type="Proteomes" id="UP000812277"/>
    </source>
</evidence>
<dbReference type="InterPro" id="IPR036116">
    <property type="entry name" value="FN3_sf"/>
</dbReference>